<dbReference type="Proteomes" id="UP000887013">
    <property type="component" value="Unassembled WGS sequence"/>
</dbReference>
<dbReference type="AlphaFoldDB" id="A0A8X6PP49"/>
<accession>A0A8X6PP49</accession>
<gene>
    <name evidence="1" type="ORF">NPIL_623651</name>
</gene>
<evidence type="ECO:0000313" key="1">
    <source>
        <dbReference type="EMBL" id="GFT74716.1"/>
    </source>
</evidence>
<comment type="caution">
    <text evidence="1">The sequence shown here is derived from an EMBL/GenBank/DDBJ whole genome shotgun (WGS) entry which is preliminary data.</text>
</comment>
<keyword evidence="2" id="KW-1185">Reference proteome</keyword>
<name>A0A8X6PP49_NEPPI</name>
<organism evidence="1 2">
    <name type="scientific">Nephila pilipes</name>
    <name type="common">Giant wood spider</name>
    <name type="synonym">Nephila maculata</name>
    <dbReference type="NCBI Taxonomy" id="299642"/>
    <lineage>
        <taxon>Eukaryota</taxon>
        <taxon>Metazoa</taxon>
        <taxon>Ecdysozoa</taxon>
        <taxon>Arthropoda</taxon>
        <taxon>Chelicerata</taxon>
        <taxon>Arachnida</taxon>
        <taxon>Araneae</taxon>
        <taxon>Araneomorphae</taxon>
        <taxon>Entelegynae</taxon>
        <taxon>Araneoidea</taxon>
        <taxon>Nephilidae</taxon>
        <taxon>Nephila</taxon>
    </lineage>
</organism>
<proteinExistence type="predicted"/>
<dbReference type="EMBL" id="BMAW01117350">
    <property type="protein sequence ID" value="GFT74716.1"/>
    <property type="molecule type" value="Genomic_DNA"/>
</dbReference>
<evidence type="ECO:0000313" key="2">
    <source>
        <dbReference type="Proteomes" id="UP000887013"/>
    </source>
</evidence>
<reference evidence="1" key="1">
    <citation type="submission" date="2020-08" db="EMBL/GenBank/DDBJ databases">
        <title>Multicomponent nature underlies the extraordinary mechanical properties of spider dragline silk.</title>
        <authorList>
            <person name="Kono N."/>
            <person name="Nakamura H."/>
            <person name="Mori M."/>
            <person name="Yoshida Y."/>
            <person name="Ohtoshi R."/>
            <person name="Malay A.D."/>
            <person name="Moran D.A.P."/>
            <person name="Tomita M."/>
            <person name="Numata K."/>
            <person name="Arakawa K."/>
        </authorList>
    </citation>
    <scope>NUCLEOTIDE SEQUENCE</scope>
</reference>
<sequence length="143" mass="16004">MHTMGKEFSSFIQMLTDSLCGYIPSVDIFRRSINPGKDFSAFAQIITELPSGESFYLLISSVEERGIPHYLMEILNVLKGRPFNPRIWDSPVPSRSQSTSPPQGLFVPEVPNWSANCIMGQPSNTHSQCVLIDNLGDSQKKKK</sequence>
<protein>
    <submittedName>
        <fullName evidence="1">Uncharacterized protein</fullName>
    </submittedName>
</protein>